<dbReference type="Proteomes" id="UP000441754">
    <property type="component" value="Unassembled WGS sequence"/>
</dbReference>
<reference evidence="1 2" key="1">
    <citation type="journal article" date="2018" name="Antonie Van Leeuwenhoek">
        <title>Larkinella terrae sp. nov., isolated from soil on Jeju Island, South Korea.</title>
        <authorList>
            <person name="Ten L.N."/>
            <person name="Jeon J."/>
            <person name="Park S.J."/>
            <person name="Park S."/>
            <person name="Lee S.Y."/>
            <person name="Kim M.K."/>
            <person name="Jung H.Y."/>
        </authorList>
    </citation>
    <scope>NUCLEOTIDE SEQUENCE [LARGE SCALE GENOMIC DNA]</scope>
    <source>
        <strain evidence="1 2">KCTC 52001</strain>
    </source>
</reference>
<sequence length="541" mass="59251">MKRILSILCVLVVGMLDACQNPLENFELKFKDPLAVAVQIKYTIPTGLSLDKLTIKVAGPDAEKVVTTLNTRKFKLTSDGKLFLCLQPSVTPSATAPLRFNVVALSPESVDHIQEIKLENSNQRNLTITLVSNKNNAEPAHESFKGTESGTVQNTATVKTKAEPSVSQATVTVPQGSEVKDVAGQPVGGALTVTADPVDNSNTSRAVSELPGHGIINASTSEGGFLGNQQVLSVAGGVRITVYNDEYQLAKTFSKPIQIAFAIKPQMMNPNAGRLVQAGDQIPLFSFDEITNKWTREEAGKVQRNASGELEYVAEIKHLSLWVAAFTEEVCDQGPTFKFVSNYADRSPGYRCEVIDQAGNLVIRAGETISFTGTINNGSSTRITNLKKGLKIRLRLYDNNDNNKVYLSPEIDGCSNTEVPFDLKSVVYKPVAPAAPDKRQNVTITLNFKCGSKGINPDKLPFKVLYAQFRAAGSQDEWKDLPTLRWPALSTTVFVELNKVYDLRWGSIPDRLDIEIKDYKVTSTSWPIDLTESESKQYCNP</sequence>
<name>A0A7K0EJ84_9BACT</name>
<accession>A0A7K0EJ84</accession>
<dbReference type="EMBL" id="WJXZ01000006">
    <property type="protein sequence ID" value="MRS61854.1"/>
    <property type="molecule type" value="Genomic_DNA"/>
</dbReference>
<evidence type="ECO:0000313" key="2">
    <source>
        <dbReference type="Proteomes" id="UP000441754"/>
    </source>
</evidence>
<dbReference type="AlphaFoldDB" id="A0A7K0EJ84"/>
<evidence type="ECO:0000313" key="1">
    <source>
        <dbReference type="EMBL" id="MRS61854.1"/>
    </source>
</evidence>
<protein>
    <submittedName>
        <fullName evidence="1">Uncharacterized protein</fullName>
    </submittedName>
</protein>
<gene>
    <name evidence="1" type="ORF">GJJ30_11195</name>
</gene>
<proteinExistence type="predicted"/>
<keyword evidence="2" id="KW-1185">Reference proteome</keyword>
<dbReference type="OrthoDB" id="973569at2"/>
<organism evidence="1 2">
    <name type="scientific">Larkinella terrae</name>
    <dbReference type="NCBI Taxonomy" id="2025311"/>
    <lineage>
        <taxon>Bacteria</taxon>
        <taxon>Pseudomonadati</taxon>
        <taxon>Bacteroidota</taxon>
        <taxon>Cytophagia</taxon>
        <taxon>Cytophagales</taxon>
        <taxon>Spirosomataceae</taxon>
        <taxon>Larkinella</taxon>
    </lineage>
</organism>
<comment type="caution">
    <text evidence="1">The sequence shown here is derived from an EMBL/GenBank/DDBJ whole genome shotgun (WGS) entry which is preliminary data.</text>
</comment>
<dbReference type="RefSeq" id="WP_154175244.1">
    <property type="nucleotide sequence ID" value="NZ_WJXZ01000006.1"/>
</dbReference>